<feature type="transmembrane region" description="Helical" evidence="1">
    <location>
        <begin position="91"/>
        <end position="111"/>
    </location>
</feature>
<keyword evidence="1" id="KW-1133">Transmembrane helix</keyword>
<evidence type="ECO:0000256" key="1">
    <source>
        <dbReference type="SAM" id="Phobius"/>
    </source>
</evidence>
<dbReference type="AlphaFoldDB" id="X1RDE7"/>
<dbReference type="Pfam" id="PF05137">
    <property type="entry name" value="PilN"/>
    <property type="match status" value="1"/>
</dbReference>
<dbReference type="InterPro" id="IPR007813">
    <property type="entry name" value="PilN"/>
</dbReference>
<feature type="non-terminal residue" evidence="2">
    <location>
        <position position="1"/>
    </location>
</feature>
<sequence length="257" mass="28208">IEQNTGIYLLATNGDCGYLKSLIEQSLDCRVTIVDPSADVQTPRDEKADPSVCVAEGLALRLLAPGHTNGINFLAAHNDDTGKPLHLKKELVTYAALAGAIVVFLVAGLFMKLSRLEAGYADIKAQIRRIFQTTLPEEKNIVSPLAQLEQRLESFRKDYQLFASYNPAASGPLQILRSVSASTPSQANLEVDDLLIAGDTVRITGTSDSFESVYEWQRLLQRVPEFTAVEVQDVQKQPKTGIVQFTMLVSSATQEQR</sequence>
<proteinExistence type="predicted"/>
<reference evidence="2" key="1">
    <citation type="journal article" date="2014" name="Front. Microbiol.">
        <title>High frequency of phylogenetically diverse reductive dehalogenase-homologous genes in deep subseafloor sedimentary metagenomes.</title>
        <authorList>
            <person name="Kawai M."/>
            <person name="Futagami T."/>
            <person name="Toyoda A."/>
            <person name="Takaki Y."/>
            <person name="Nishi S."/>
            <person name="Hori S."/>
            <person name="Arai W."/>
            <person name="Tsubouchi T."/>
            <person name="Morono Y."/>
            <person name="Uchiyama I."/>
            <person name="Ito T."/>
            <person name="Fujiyama A."/>
            <person name="Inagaki F."/>
            <person name="Takami H."/>
        </authorList>
    </citation>
    <scope>NUCLEOTIDE SEQUENCE</scope>
    <source>
        <strain evidence="2">Expedition CK06-06</strain>
    </source>
</reference>
<comment type="caution">
    <text evidence="2">The sequence shown here is derived from an EMBL/GenBank/DDBJ whole genome shotgun (WGS) entry which is preliminary data.</text>
</comment>
<accession>X1RDE7</accession>
<name>X1RDE7_9ZZZZ</name>
<dbReference type="EMBL" id="BARW01004618">
    <property type="protein sequence ID" value="GAI65006.1"/>
    <property type="molecule type" value="Genomic_DNA"/>
</dbReference>
<organism evidence="2">
    <name type="scientific">marine sediment metagenome</name>
    <dbReference type="NCBI Taxonomy" id="412755"/>
    <lineage>
        <taxon>unclassified sequences</taxon>
        <taxon>metagenomes</taxon>
        <taxon>ecological metagenomes</taxon>
    </lineage>
</organism>
<keyword evidence="1" id="KW-0472">Membrane</keyword>
<protein>
    <submittedName>
        <fullName evidence="2">Uncharacterized protein</fullName>
    </submittedName>
</protein>
<keyword evidence="1" id="KW-0812">Transmembrane</keyword>
<evidence type="ECO:0000313" key="2">
    <source>
        <dbReference type="EMBL" id="GAI65006.1"/>
    </source>
</evidence>
<gene>
    <name evidence="2" type="ORF">S12H4_10681</name>
</gene>